<comment type="subcellular location">
    <subcellularLocation>
        <location evidence="1">Cell outer membrane</location>
    </subcellularLocation>
</comment>
<sequence length="225" mass="23247">MKSKFLLGAVATCAAIFASGSALAQSAGSIVVYGGAAQISPHVESGDLTAPSLAGTKIDVKKATSFVGGITYYWTDNISIDLPISAPFKHDIIGAGAIDGVGKLGTVKSLPATLLAQYRFGQADSTFRPFVGAGVTYGYFYRPKATATLSGITGGTPSNPTTLSMKSRFGTTLELGGAFNVTKDWSASLSVTKTFIKTTGSLSTGQTIETTLDPVSIKFGVGYRF</sequence>
<dbReference type="PANTHER" id="PTHR36920">
    <property type="match status" value="1"/>
</dbReference>
<evidence type="ECO:0000313" key="4">
    <source>
        <dbReference type="Proteomes" id="UP000197446"/>
    </source>
</evidence>
<gene>
    <name evidence="3" type="ORF">CDO81_17025</name>
</gene>
<reference evidence="3 4" key="1">
    <citation type="journal article" date="2007" name="Int. J. Syst. Evol. Microbiol.">
        <title>Description of Pelomonas aquatica sp. nov. and Pelomonas puraquae sp. nov., isolated from industrial and haemodialysis water.</title>
        <authorList>
            <person name="Gomila M."/>
            <person name="Bowien B."/>
            <person name="Falsen E."/>
            <person name="Moore E.R."/>
            <person name="Lalucat J."/>
        </authorList>
    </citation>
    <scope>NUCLEOTIDE SEQUENCE [LARGE SCALE GENOMIC DNA]</scope>
    <source>
        <strain evidence="3 4">CCUG 52769</strain>
    </source>
</reference>
<proteinExistence type="predicted"/>
<dbReference type="OrthoDB" id="9807574at2"/>
<dbReference type="PANTHER" id="PTHR36920:SF1">
    <property type="entry name" value="OUTER MEMBRANE PROTEIN W"/>
    <property type="match status" value="1"/>
</dbReference>
<keyword evidence="4" id="KW-1185">Reference proteome</keyword>
<dbReference type="AlphaFoldDB" id="A0A254N5D4"/>
<dbReference type="Proteomes" id="UP000197446">
    <property type="component" value="Unassembled WGS sequence"/>
</dbReference>
<comment type="caution">
    <text evidence="3">The sequence shown here is derived from an EMBL/GenBank/DDBJ whole genome shotgun (WGS) entry which is preliminary data.</text>
</comment>
<evidence type="ECO:0008006" key="5">
    <source>
        <dbReference type="Google" id="ProtNLM"/>
    </source>
</evidence>
<evidence type="ECO:0000256" key="1">
    <source>
        <dbReference type="ARBA" id="ARBA00004442"/>
    </source>
</evidence>
<dbReference type="GO" id="GO:0009279">
    <property type="term" value="C:cell outer membrane"/>
    <property type="evidence" value="ECO:0007669"/>
    <property type="project" value="UniProtKB-SubCell"/>
</dbReference>
<dbReference type="Pfam" id="PF03922">
    <property type="entry name" value="OmpW"/>
    <property type="match status" value="1"/>
</dbReference>
<dbReference type="EMBL" id="NISI01000006">
    <property type="protein sequence ID" value="OWR03261.1"/>
    <property type="molecule type" value="Genomic_DNA"/>
</dbReference>
<organism evidence="3 4">
    <name type="scientific">Roseateles puraquae</name>
    <dbReference type="NCBI Taxonomy" id="431059"/>
    <lineage>
        <taxon>Bacteria</taxon>
        <taxon>Pseudomonadati</taxon>
        <taxon>Pseudomonadota</taxon>
        <taxon>Betaproteobacteria</taxon>
        <taxon>Burkholderiales</taxon>
        <taxon>Sphaerotilaceae</taxon>
        <taxon>Roseateles</taxon>
    </lineage>
</organism>
<evidence type="ECO:0000313" key="3">
    <source>
        <dbReference type="EMBL" id="OWR03261.1"/>
    </source>
</evidence>
<evidence type="ECO:0000256" key="2">
    <source>
        <dbReference type="SAM" id="SignalP"/>
    </source>
</evidence>
<protein>
    <recommendedName>
        <fullName evidence="5">OmpW family protein</fullName>
    </recommendedName>
</protein>
<dbReference type="RefSeq" id="WP_088484413.1">
    <property type="nucleotide sequence ID" value="NZ_JBCNLH010000009.1"/>
</dbReference>
<accession>A0A254N5D4</accession>
<feature type="chain" id="PRO_5012061061" description="OmpW family protein" evidence="2">
    <location>
        <begin position="25"/>
        <end position="225"/>
    </location>
</feature>
<dbReference type="InterPro" id="IPR005618">
    <property type="entry name" value="OMPW"/>
</dbReference>
<dbReference type="SUPFAM" id="SSF56925">
    <property type="entry name" value="OMPA-like"/>
    <property type="match status" value="1"/>
</dbReference>
<dbReference type="InterPro" id="IPR011250">
    <property type="entry name" value="OMP/PagP_B-barrel"/>
</dbReference>
<name>A0A254N5D4_9BURK</name>
<feature type="signal peptide" evidence="2">
    <location>
        <begin position="1"/>
        <end position="24"/>
    </location>
</feature>
<dbReference type="GO" id="GO:0055085">
    <property type="term" value="P:transmembrane transport"/>
    <property type="evidence" value="ECO:0007669"/>
    <property type="project" value="TreeGrafter"/>
</dbReference>
<dbReference type="Gene3D" id="2.40.160.20">
    <property type="match status" value="1"/>
</dbReference>
<keyword evidence="2" id="KW-0732">Signal</keyword>